<dbReference type="InterPro" id="IPR000086">
    <property type="entry name" value="NUDIX_hydrolase_dom"/>
</dbReference>
<evidence type="ECO:0000313" key="3">
    <source>
        <dbReference type="EMBL" id="SVE18461.1"/>
    </source>
</evidence>
<dbReference type="PROSITE" id="PS00893">
    <property type="entry name" value="NUDIX_BOX"/>
    <property type="match status" value="1"/>
</dbReference>
<keyword evidence="1" id="KW-0378">Hydrolase</keyword>
<dbReference type="InterPro" id="IPR015797">
    <property type="entry name" value="NUDIX_hydrolase-like_dom_sf"/>
</dbReference>
<reference evidence="3" key="1">
    <citation type="submission" date="2018-05" db="EMBL/GenBank/DDBJ databases">
        <authorList>
            <person name="Lanie J.A."/>
            <person name="Ng W.-L."/>
            <person name="Kazmierczak K.M."/>
            <person name="Andrzejewski T.M."/>
            <person name="Davidsen T.M."/>
            <person name="Wayne K.J."/>
            <person name="Tettelin H."/>
            <person name="Glass J.I."/>
            <person name="Rusch D."/>
            <person name="Podicherti R."/>
            <person name="Tsui H.-C.T."/>
            <person name="Winkler M.E."/>
        </authorList>
    </citation>
    <scope>NUCLEOTIDE SEQUENCE</scope>
</reference>
<dbReference type="InterPro" id="IPR020476">
    <property type="entry name" value="Nudix_hydrolase"/>
</dbReference>
<dbReference type="GO" id="GO:0019693">
    <property type="term" value="P:ribose phosphate metabolic process"/>
    <property type="evidence" value="ECO:0007669"/>
    <property type="project" value="TreeGrafter"/>
</dbReference>
<dbReference type="Pfam" id="PF00293">
    <property type="entry name" value="NUDIX"/>
    <property type="match status" value="1"/>
</dbReference>
<organism evidence="3">
    <name type="scientific">marine metagenome</name>
    <dbReference type="NCBI Taxonomy" id="408172"/>
    <lineage>
        <taxon>unclassified sequences</taxon>
        <taxon>metagenomes</taxon>
        <taxon>ecological metagenomes</taxon>
    </lineage>
</organism>
<sequence>VTGINKLPLRIGVGIILLNHENNVFVGRRIDNPKNSWQMPQGGVDQNENFLQAAKRELEEETGIKSVKLIKELD</sequence>
<dbReference type="InterPro" id="IPR020084">
    <property type="entry name" value="NUDIX_hydrolase_CS"/>
</dbReference>
<dbReference type="SUPFAM" id="SSF55811">
    <property type="entry name" value="Nudix"/>
    <property type="match status" value="1"/>
</dbReference>
<proteinExistence type="predicted"/>
<dbReference type="GO" id="GO:0034432">
    <property type="term" value="F:bis(5'-adenosyl)-pentaphosphatase activity"/>
    <property type="evidence" value="ECO:0007669"/>
    <property type="project" value="TreeGrafter"/>
</dbReference>
<dbReference type="PANTHER" id="PTHR11839:SF22">
    <property type="entry name" value="NUDIX HYDROLASE 26, CHLOROPLASTIC"/>
    <property type="match status" value="1"/>
</dbReference>
<evidence type="ECO:0000256" key="1">
    <source>
        <dbReference type="ARBA" id="ARBA00022801"/>
    </source>
</evidence>
<gene>
    <name evidence="3" type="ORF">METZ01_LOCUS471315</name>
</gene>
<evidence type="ECO:0000259" key="2">
    <source>
        <dbReference type="PROSITE" id="PS51462"/>
    </source>
</evidence>
<dbReference type="Gene3D" id="3.90.79.10">
    <property type="entry name" value="Nucleoside Triphosphate Pyrophosphohydrolase"/>
    <property type="match status" value="1"/>
</dbReference>
<dbReference type="PANTHER" id="PTHR11839">
    <property type="entry name" value="UDP/ADP-SUGAR PYROPHOSPHATASE"/>
    <property type="match status" value="1"/>
</dbReference>
<dbReference type="PROSITE" id="PS51462">
    <property type="entry name" value="NUDIX"/>
    <property type="match status" value="1"/>
</dbReference>
<feature type="non-terminal residue" evidence="3">
    <location>
        <position position="1"/>
    </location>
</feature>
<dbReference type="AlphaFoldDB" id="A0A383BF65"/>
<feature type="non-terminal residue" evidence="3">
    <location>
        <position position="74"/>
    </location>
</feature>
<dbReference type="GO" id="GO:0006753">
    <property type="term" value="P:nucleoside phosphate metabolic process"/>
    <property type="evidence" value="ECO:0007669"/>
    <property type="project" value="TreeGrafter"/>
</dbReference>
<accession>A0A383BF65</accession>
<name>A0A383BF65_9ZZZZ</name>
<dbReference type="GO" id="GO:0008893">
    <property type="term" value="F:guanosine-3',5'-bis(diphosphate) 3'-diphosphatase activity"/>
    <property type="evidence" value="ECO:0007669"/>
    <property type="project" value="TreeGrafter"/>
</dbReference>
<protein>
    <recommendedName>
        <fullName evidence="2">Nudix hydrolase domain-containing protein</fullName>
    </recommendedName>
</protein>
<dbReference type="PRINTS" id="PR00502">
    <property type="entry name" value="NUDIXFAMILY"/>
</dbReference>
<feature type="domain" description="Nudix hydrolase" evidence="2">
    <location>
        <begin position="8"/>
        <end position="74"/>
    </location>
</feature>
<dbReference type="EMBL" id="UINC01199843">
    <property type="protein sequence ID" value="SVE18461.1"/>
    <property type="molecule type" value="Genomic_DNA"/>
</dbReference>